<reference evidence="3 4" key="1">
    <citation type="submission" date="2008-07" db="EMBL/GenBank/DDBJ databases">
        <authorList>
            <person name="El-Sayed N."/>
            <person name="Caler E."/>
            <person name="Inman J."/>
            <person name="Amedeo P."/>
            <person name="Hass B."/>
            <person name="Wortman J."/>
        </authorList>
    </citation>
    <scope>NUCLEOTIDE SEQUENCE [LARGE SCALE GENOMIC DNA]</scope>
    <source>
        <strain evidence="4">ATCC 50983 / TXsc</strain>
    </source>
</reference>
<feature type="region of interest" description="Disordered" evidence="2">
    <location>
        <begin position="267"/>
        <end position="312"/>
    </location>
</feature>
<sequence>MADRKEVDARIAALEAKKRSLKLQLDKLSEELVEAQRQQVLCMQREESVRKSLADTRQSYGESIKAAEAAEGKYTRLHDRFDEVSRYVVTLAGNSKDMVAEIDEKASGELTKKLSRITQAYVGTCRDHLRFIEDRMNTVSMNVKKLAQQKEALETGSSKMMSGFTSAAALTGVDSTSTGGADSSVLNTYTARTNEATMNQIKQVGGREIRSQMLEESRRLTECRQAAIDFVQPLKSKVDVETFRLEGERIESLYRHTLAVLKQAEVDEETASSNASPSGAAQNDEILEETASLGMTTSEEESMNDAQPDVKV</sequence>
<dbReference type="InParanoid" id="C5KZJ9"/>
<dbReference type="RefSeq" id="XP_002778298.1">
    <property type="nucleotide sequence ID" value="XM_002778252.1"/>
</dbReference>
<evidence type="ECO:0000256" key="1">
    <source>
        <dbReference type="SAM" id="Coils"/>
    </source>
</evidence>
<feature type="coiled-coil region" evidence="1">
    <location>
        <begin position="4"/>
        <end position="38"/>
    </location>
</feature>
<gene>
    <name evidence="3" type="ORF">Pmar_PMAR005444</name>
</gene>
<protein>
    <submittedName>
        <fullName evidence="3">Uncharacterized protein</fullName>
    </submittedName>
</protein>
<dbReference type="EMBL" id="GG677876">
    <property type="protein sequence ID" value="EER10093.1"/>
    <property type="molecule type" value="Genomic_DNA"/>
</dbReference>
<keyword evidence="1" id="KW-0175">Coiled coil</keyword>
<dbReference type="SUPFAM" id="SSF57997">
    <property type="entry name" value="Tropomyosin"/>
    <property type="match status" value="1"/>
</dbReference>
<name>C5KZJ9_PERM5</name>
<feature type="compositionally biased region" description="Polar residues" evidence="2">
    <location>
        <begin position="271"/>
        <end position="281"/>
    </location>
</feature>
<dbReference type="OrthoDB" id="426415at2759"/>
<dbReference type="AlphaFoldDB" id="C5KZJ9"/>
<dbReference type="GeneID" id="9038465"/>
<keyword evidence="4" id="KW-1185">Reference proteome</keyword>
<evidence type="ECO:0000313" key="3">
    <source>
        <dbReference type="EMBL" id="EER10093.1"/>
    </source>
</evidence>
<organism evidence="4">
    <name type="scientific">Perkinsus marinus (strain ATCC 50983 / TXsc)</name>
    <dbReference type="NCBI Taxonomy" id="423536"/>
    <lineage>
        <taxon>Eukaryota</taxon>
        <taxon>Sar</taxon>
        <taxon>Alveolata</taxon>
        <taxon>Perkinsozoa</taxon>
        <taxon>Perkinsea</taxon>
        <taxon>Perkinsida</taxon>
        <taxon>Perkinsidae</taxon>
        <taxon>Perkinsus</taxon>
    </lineage>
</organism>
<evidence type="ECO:0000256" key="2">
    <source>
        <dbReference type="SAM" id="MobiDB-lite"/>
    </source>
</evidence>
<evidence type="ECO:0000313" key="4">
    <source>
        <dbReference type="Proteomes" id="UP000007800"/>
    </source>
</evidence>
<dbReference type="Proteomes" id="UP000007800">
    <property type="component" value="Unassembled WGS sequence"/>
</dbReference>
<proteinExistence type="predicted"/>
<accession>C5KZJ9</accession>